<dbReference type="PANTHER" id="PTHR43169:SF2">
    <property type="entry name" value="NAD_GMP SYNTHASE DOMAIN-CONTAINING PROTEIN"/>
    <property type="match status" value="1"/>
</dbReference>
<dbReference type="EMBL" id="PHEX01000019">
    <property type="protein sequence ID" value="PKQ28368.1"/>
    <property type="molecule type" value="Genomic_DNA"/>
</dbReference>
<dbReference type="Gene3D" id="3.40.50.620">
    <property type="entry name" value="HUPs"/>
    <property type="match status" value="1"/>
</dbReference>
<dbReference type="CDD" id="cd01990">
    <property type="entry name" value="LarE-like"/>
    <property type="match status" value="1"/>
</dbReference>
<protein>
    <submittedName>
        <fullName evidence="2">TIGR00268 family protein</fullName>
    </submittedName>
</protein>
<organism evidence="2 3">
    <name type="scientific">Candidatus Anoxymicrobium japonicum</name>
    <dbReference type="NCBI Taxonomy" id="2013648"/>
    <lineage>
        <taxon>Bacteria</taxon>
        <taxon>Bacillati</taxon>
        <taxon>Actinomycetota</taxon>
        <taxon>Candidatus Geothermincolia</taxon>
        <taxon>Candidatus Geothermincolales</taxon>
        <taxon>Candidatus Anoxymicrobiaceae</taxon>
        <taxon>Candidatus Anoxymicrobium</taxon>
    </lineage>
</organism>
<dbReference type="InterPro" id="IPR014729">
    <property type="entry name" value="Rossmann-like_a/b/a_fold"/>
</dbReference>
<dbReference type="NCBIfam" id="TIGR00268">
    <property type="entry name" value="ATP-dependent sacrificial sulfur transferase LarE"/>
    <property type="match status" value="1"/>
</dbReference>
<dbReference type="InterPro" id="IPR052188">
    <property type="entry name" value="Ni-pincer_cofactor_biosynth"/>
</dbReference>
<comment type="caution">
    <text evidence="2">The sequence shown here is derived from an EMBL/GenBank/DDBJ whole genome shotgun (WGS) entry which is preliminary data.</text>
</comment>
<gene>
    <name evidence="2" type="ORF">CVT63_03160</name>
</gene>
<dbReference type="Proteomes" id="UP000233654">
    <property type="component" value="Unassembled WGS sequence"/>
</dbReference>
<feature type="active site" description="Nucleophile and sulfur donor" evidence="1">
    <location>
        <position position="177"/>
    </location>
</feature>
<evidence type="ECO:0000313" key="2">
    <source>
        <dbReference type="EMBL" id="PKQ28368.1"/>
    </source>
</evidence>
<evidence type="ECO:0000256" key="1">
    <source>
        <dbReference type="PIRSR" id="PIRSR006661-1"/>
    </source>
</evidence>
<sequence length="274" mass="30210">MEANLEEKYFRLKKCLAEMGSALVSYSGGVDSTLLLAVGSEVLGENLLAVTVDSPLNPRSMMDATSKMAARLKVEHITIKTDELTDANFTSNPPERCYLCKHARFSKLVDIAAREGISEVLDGSQMNDVGDYRPGMDAVAELSVRSPLLEMELYKFEIRALSRELGLATWNTPGVTCLATRIPYGQKITREKLGVIEQCEEFLSDMGMKNARLRFYDTGIARIEVSPSGIPVLASDGVRERVVDKLKALGFTYVTVDLAGYRTGSLNEVLPENR</sequence>
<dbReference type="GO" id="GO:0016783">
    <property type="term" value="F:sulfurtransferase activity"/>
    <property type="evidence" value="ECO:0007669"/>
    <property type="project" value="InterPro"/>
</dbReference>
<dbReference type="PIRSF" id="PIRSF006661">
    <property type="entry name" value="PP-lp_UCP006661"/>
    <property type="match status" value="1"/>
</dbReference>
<reference evidence="2 3" key="1">
    <citation type="journal article" date="2017" name="ISME J.">
        <title>Potential for microbial H2 and metal transformations associated with novel bacteria and archaea in deep terrestrial subsurface sediments.</title>
        <authorList>
            <person name="Hernsdorf A.W."/>
            <person name="Amano Y."/>
            <person name="Miyakawa K."/>
            <person name="Ise K."/>
            <person name="Suzuki Y."/>
            <person name="Anantharaman K."/>
            <person name="Probst A."/>
            <person name="Burstein D."/>
            <person name="Thomas B.C."/>
            <person name="Banfield J.F."/>
        </authorList>
    </citation>
    <scope>NUCLEOTIDE SEQUENCE [LARGE SCALE GENOMIC DNA]</scope>
    <source>
        <strain evidence="2">HGW-Actinobacteria-3</strain>
    </source>
</reference>
<proteinExistence type="predicted"/>
<dbReference type="InterPro" id="IPR005232">
    <property type="entry name" value="LarE"/>
</dbReference>
<evidence type="ECO:0000313" key="3">
    <source>
        <dbReference type="Proteomes" id="UP000233654"/>
    </source>
</evidence>
<dbReference type="PANTHER" id="PTHR43169">
    <property type="entry name" value="EXSB FAMILY PROTEIN"/>
    <property type="match status" value="1"/>
</dbReference>
<accession>A0A2N3G6X1</accession>
<name>A0A2N3G6X1_9ACTN</name>
<dbReference type="SUPFAM" id="SSF52402">
    <property type="entry name" value="Adenine nucleotide alpha hydrolases-like"/>
    <property type="match status" value="1"/>
</dbReference>
<dbReference type="AlphaFoldDB" id="A0A2N3G6X1"/>